<dbReference type="AlphaFoldDB" id="A0AAN9F2T7"/>
<dbReference type="Gene3D" id="3.30.110.60">
    <property type="entry name" value="YhbY-like"/>
    <property type="match status" value="1"/>
</dbReference>
<keyword evidence="1 2" id="KW-0694">RNA-binding</keyword>
<comment type="caution">
    <text evidence="5">The sequence shown here is derived from an EMBL/GenBank/DDBJ whole genome shotgun (WGS) entry which is preliminary data.</text>
</comment>
<evidence type="ECO:0000256" key="3">
    <source>
        <dbReference type="SAM" id="MobiDB-lite"/>
    </source>
</evidence>
<protein>
    <recommendedName>
        <fullName evidence="4">CRM domain-containing protein</fullName>
    </recommendedName>
</protein>
<evidence type="ECO:0000313" key="6">
    <source>
        <dbReference type="Proteomes" id="UP001359559"/>
    </source>
</evidence>
<dbReference type="InterPro" id="IPR001890">
    <property type="entry name" value="RNA-binding_CRM"/>
</dbReference>
<reference evidence="5 6" key="1">
    <citation type="submission" date="2024-01" db="EMBL/GenBank/DDBJ databases">
        <title>The genomes of 5 underutilized Papilionoideae crops provide insights into root nodulation and disease resistance.</title>
        <authorList>
            <person name="Yuan L."/>
        </authorList>
    </citation>
    <scope>NUCLEOTIDE SEQUENCE [LARGE SCALE GENOMIC DNA]</scope>
    <source>
        <strain evidence="5">LY-2023</strain>
        <tissue evidence="5">Leaf</tissue>
    </source>
</reference>
<dbReference type="Proteomes" id="UP001359559">
    <property type="component" value="Unassembled WGS sequence"/>
</dbReference>
<dbReference type="Pfam" id="PF01985">
    <property type="entry name" value="CRS1_YhbY"/>
    <property type="match status" value="1"/>
</dbReference>
<evidence type="ECO:0000313" key="5">
    <source>
        <dbReference type="EMBL" id="KAK7264243.1"/>
    </source>
</evidence>
<feature type="compositionally biased region" description="Basic and acidic residues" evidence="3">
    <location>
        <begin position="73"/>
        <end position="85"/>
    </location>
</feature>
<dbReference type="InterPro" id="IPR035920">
    <property type="entry name" value="YhbY-like_sf"/>
</dbReference>
<accession>A0AAN9F2T7</accession>
<evidence type="ECO:0000256" key="1">
    <source>
        <dbReference type="ARBA" id="ARBA00022884"/>
    </source>
</evidence>
<dbReference type="PANTHER" id="PTHR47714:SF1">
    <property type="entry name" value="RNA-BINDING CRS1 _ YHBY (CRM) DOMAIN PROTEIN"/>
    <property type="match status" value="1"/>
</dbReference>
<dbReference type="PROSITE" id="PS51295">
    <property type="entry name" value="CRM"/>
    <property type="match status" value="1"/>
</dbReference>
<dbReference type="EMBL" id="JAYKXN010000008">
    <property type="protein sequence ID" value="KAK7264243.1"/>
    <property type="molecule type" value="Genomic_DNA"/>
</dbReference>
<name>A0AAN9F2T7_CLITE</name>
<feature type="domain" description="CRM" evidence="4">
    <location>
        <begin position="110"/>
        <end position="209"/>
    </location>
</feature>
<feature type="region of interest" description="Disordered" evidence="3">
    <location>
        <begin position="226"/>
        <end position="251"/>
    </location>
</feature>
<evidence type="ECO:0000256" key="2">
    <source>
        <dbReference type="PROSITE-ProRule" id="PRU00626"/>
    </source>
</evidence>
<feature type="compositionally biased region" description="Polar residues" evidence="3">
    <location>
        <begin position="240"/>
        <end position="251"/>
    </location>
</feature>
<dbReference type="PANTHER" id="PTHR47714">
    <property type="entry name" value="CRS1/YHBY DOMAIN CONTAINING PROTEIN, EXPRESSED"/>
    <property type="match status" value="1"/>
</dbReference>
<dbReference type="FunFam" id="3.30.110.60:FF:000004">
    <property type="entry name" value="RNA-binding CRS1 / YhbY (CRM) domain protein"/>
    <property type="match status" value="1"/>
</dbReference>
<dbReference type="SMART" id="SM01103">
    <property type="entry name" value="CRS1_YhbY"/>
    <property type="match status" value="1"/>
</dbReference>
<dbReference type="SUPFAM" id="SSF75471">
    <property type="entry name" value="YhbY-like"/>
    <property type="match status" value="1"/>
</dbReference>
<dbReference type="GO" id="GO:0009507">
    <property type="term" value="C:chloroplast"/>
    <property type="evidence" value="ECO:0007669"/>
    <property type="project" value="TreeGrafter"/>
</dbReference>
<proteinExistence type="predicted"/>
<gene>
    <name evidence="5" type="ORF">RJT34_31849</name>
</gene>
<dbReference type="GO" id="GO:0003723">
    <property type="term" value="F:RNA binding"/>
    <property type="evidence" value="ECO:0007669"/>
    <property type="project" value="UniProtKB-UniRule"/>
</dbReference>
<evidence type="ECO:0000259" key="4">
    <source>
        <dbReference type="PROSITE" id="PS51295"/>
    </source>
</evidence>
<feature type="region of interest" description="Disordered" evidence="3">
    <location>
        <begin position="73"/>
        <end position="99"/>
    </location>
</feature>
<organism evidence="5 6">
    <name type="scientific">Clitoria ternatea</name>
    <name type="common">Butterfly pea</name>
    <dbReference type="NCBI Taxonomy" id="43366"/>
    <lineage>
        <taxon>Eukaryota</taxon>
        <taxon>Viridiplantae</taxon>
        <taxon>Streptophyta</taxon>
        <taxon>Embryophyta</taxon>
        <taxon>Tracheophyta</taxon>
        <taxon>Spermatophyta</taxon>
        <taxon>Magnoliopsida</taxon>
        <taxon>eudicotyledons</taxon>
        <taxon>Gunneridae</taxon>
        <taxon>Pentapetalae</taxon>
        <taxon>rosids</taxon>
        <taxon>fabids</taxon>
        <taxon>Fabales</taxon>
        <taxon>Fabaceae</taxon>
        <taxon>Papilionoideae</taxon>
        <taxon>50 kb inversion clade</taxon>
        <taxon>NPAAA clade</taxon>
        <taxon>indigoferoid/millettioid clade</taxon>
        <taxon>Phaseoleae</taxon>
        <taxon>Clitoria</taxon>
    </lineage>
</organism>
<keyword evidence="6" id="KW-1185">Reference proteome</keyword>
<sequence length="251" mass="27946">MAALAASCHLLSSSPSSLISFLKLKPLFVNSPNPLSTPLRHSHLQPLRKTLFTSFFSTSSSYPFLDVSQDGKEAHDELEAERSDFEDTQLDSTSSPLERKREERLGLEVPCLSVKERKELASYAHSLGKKLKTQLVGKSGVTSNLATSFIETLEANELLKIKIHRSCPGELDDVVKQLEEATGSVAVGQIGRTLIIYRPSLSKLKAEEKKKQVRKLILKKQLKSRLVTKSMEQGPKLSRRGSSWKSRNSRS</sequence>